<dbReference type="SUPFAM" id="SSF53335">
    <property type="entry name" value="S-adenosyl-L-methionine-dependent methyltransferases"/>
    <property type="match status" value="1"/>
</dbReference>
<dbReference type="InterPro" id="IPR029063">
    <property type="entry name" value="SAM-dependent_MTases_sf"/>
</dbReference>
<dbReference type="eggNOG" id="COG0438">
    <property type="taxonomic scope" value="Bacteria"/>
</dbReference>
<dbReference type="AlphaFoldDB" id="A0A075UVZ6"/>
<dbReference type="HOGENOM" id="CLU_073683_0_0_11"/>
<evidence type="ECO:0000313" key="2">
    <source>
        <dbReference type="EMBL" id="AIG76594.1"/>
    </source>
</evidence>
<dbReference type="STRING" id="208439.AJAP_18640"/>
<dbReference type="KEGG" id="aja:AJAP_18640"/>
<name>A0A075UVZ6_9PSEU</name>
<protein>
    <recommendedName>
        <fullName evidence="1">Methyltransferase type 12 domain-containing protein</fullName>
    </recommendedName>
</protein>
<feature type="domain" description="Methyltransferase type 12" evidence="1">
    <location>
        <begin position="113"/>
        <end position="197"/>
    </location>
</feature>
<dbReference type="Gene3D" id="3.40.50.150">
    <property type="entry name" value="Vaccinia Virus protein VP39"/>
    <property type="match status" value="1"/>
</dbReference>
<evidence type="ECO:0000259" key="1">
    <source>
        <dbReference type="Pfam" id="PF08242"/>
    </source>
</evidence>
<dbReference type="InterPro" id="IPR013217">
    <property type="entry name" value="Methyltransf_12"/>
</dbReference>
<reference evidence="2 3" key="1">
    <citation type="journal article" date="2014" name="J. Biotechnol.">
        <title>Complete genome sequence of the actinobacterium Amycolatopsis japonica MG417-CF17(T) (=DSM 44213T) producing (S,S)-N,N'-ethylenediaminedisuccinic acid.</title>
        <authorList>
            <person name="Stegmann E."/>
            <person name="Albersmeier A."/>
            <person name="Spohn M."/>
            <person name="Gert H."/>
            <person name="Weber T."/>
            <person name="Wohlleben W."/>
            <person name="Kalinowski J."/>
            <person name="Ruckert C."/>
        </authorList>
    </citation>
    <scope>NUCLEOTIDE SEQUENCE [LARGE SCALE GENOMIC DNA]</scope>
    <source>
        <strain evidence="3">MG417-CF17 (DSM 44213)</strain>
    </source>
</reference>
<sequence>MGVPNPPHSTVPRRDCAVIELRDRSAPTVLTTHKVIYDAEVDERPITTAQRNFRRVAGELESMGTQDRFTYIFRSRLWSSSSASGPGSESVQTRELSDQLPLLLDRFGGRTLLDLPCGDYGWLSEVDLDLDRYVGADIVPDLIELNAERFRGDPVHEFQVLDLTADPLPKADLVLCRDCLVHLSFADIERALRNLRRSGSRYLLTTTFTELATNNDIVTGDWRPLNLCREPFGFPEPLAVLVEGCTEEGGAYADKSLGLWEISAIVD</sequence>
<dbReference type="EMBL" id="CP008953">
    <property type="protein sequence ID" value="AIG76594.1"/>
    <property type="molecule type" value="Genomic_DNA"/>
</dbReference>
<evidence type="ECO:0000313" key="3">
    <source>
        <dbReference type="Proteomes" id="UP000028492"/>
    </source>
</evidence>
<dbReference type="Pfam" id="PF08242">
    <property type="entry name" value="Methyltransf_12"/>
    <property type="match status" value="1"/>
</dbReference>
<organism evidence="2 3">
    <name type="scientific">Amycolatopsis japonica</name>
    <dbReference type="NCBI Taxonomy" id="208439"/>
    <lineage>
        <taxon>Bacteria</taxon>
        <taxon>Bacillati</taxon>
        <taxon>Actinomycetota</taxon>
        <taxon>Actinomycetes</taxon>
        <taxon>Pseudonocardiales</taxon>
        <taxon>Pseudonocardiaceae</taxon>
        <taxon>Amycolatopsis</taxon>
        <taxon>Amycolatopsis japonica group</taxon>
    </lineage>
</organism>
<accession>A0A075UVZ6</accession>
<dbReference type="Proteomes" id="UP000028492">
    <property type="component" value="Chromosome"/>
</dbReference>
<gene>
    <name evidence="2" type="ORF">AJAP_18640</name>
</gene>
<keyword evidence="3" id="KW-1185">Reference proteome</keyword>
<proteinExistence type="predicted"/>